<accession>A0ACD1GD57</accession>
<keyword evidence="2" id="KW-1185">Reference proteome</keyword>
<proteinExistence type="predicted"/>
<name>A0ACD1GD57_9EURO</name>
<dbReference type="EMBL" id="KZ825332">
    <property type="protein sequence ID" value="RAH47103.1"/>
    <property type="molecule type" value="Genomic_DNA"/>
</dbReference>
<evidence type="ECO:0000313" key="2">
    <source>
        <dbReference type="Proteomes" id="UP000249057"/>
    </source>
</evidence>
<organism evidence="1 2">
    <name type="scientific">Aspergillus brunneoviolaceus CBS 621.78</name>
    <dbReference type="NCBI Taxonomy" id="1450534"/>
    <lineage>
        <taxon>Eukaryota</taxon>
        <taxon>Fungi</taxon>
        <taxon>Dikarya</taxon>
        <taxon>Ascomycota</taxon>
        <taxon>Pezizomycotina</taxon>
        <taxon>Eurotiomycetes</taxon>
        <taxon>Eurotiomycetidae</taxon>
        <taxon>Eurotiales</taxon>
        <taxon>Aspergillaceae</taxon>
        <taxon>Aspergillus</taxon>
        <taxon>Aspergillus subgen. Circumdati</taxon>
    </lineage>
</organism>
<evidence type="ECO:0000313" key="1">
    <source>
        <dbReference type="EMBL" id="RAH47103.1"/>
    </source>
</evidence>
<sequence length="419" mass="48915">MPIYNKKQQELVDSAVYVWRFYDSWFKPEVESIATFLEQHDVPCYLINDGMWRVYGCKNRILSVDLVIEARATKKAVQALRKAGFDDKPQSTDHFKSQKDSKGNHGSPCKYLYDLRLRDPLEGWWLPAHVFHLRPAPGEERHVDLNLFYHEYYFPLLKSPKLGRPPLNDDTYLVTTDPRLAEHCPDLNSYEIKVLRPARLVEALVRLCYRDLYLITQRRMWSRDWLKGATWVHDLTNIFYSAAAADHTDGPSGEKDHNLPWGFQKCFRNPILTETPALTLRDLDPAWIRLAEFQPLFQECWKAMVLSRSVPKKPSPSWPVIDHCPVLSIHSDCAAYPAMNESAWRFKEADIFPDGTGPFPEVQFEAWNKLRGNFPGVSTESIFDSDDNRCNGLEKWISANYDSRYRWRGDPWSRHYRSP</sequence>
<dbReference type="Proteomes" id="UP000249057">
    <property type="component" value="Unassembled WGS sequence"/>
</dbReference>
<protein>
    <submittedName>
        <fullName evidence="1">Uncharacterized protein</fullName>
    </submittedName>
</protein>
<gene>
    <name evidence="1" type="ORF">BO95DRAFT_462434</name>
</gene>
<reference evidence="1" key="1">
    <citation type="submission" date="2018-02" db="EMBL/GenBank/DDBJ databases">
        <title>The genomes of Aspergillus section Nigri reveals drivers in fungal speciation.</title>
        <authorList>
            <consortium name="DOE Joint Genome Institute"/>
            <person name="Vesth T.C."/>
            <person name="Nybo J."/>
            <person name="Theobald S."/>
            <person name="Brandl J."/>
            <person name="Frisvad J.C."/>
            <person name="Nielsen K.F."/>
            <person name="Lyhne E.K."/>
            <person name="Kogle M.E."/>
            <person name="Kuo A."/>
            <person name="Riley R."/>
            <person name="Clum A."/>
            <person name="Nolan M."/>
            <person name="Lipzen A."/>
            <person name="Salamov A."/>
            <person name="Henrissat B."/>
            <person name="Wiebenga A."/>
            <person name="De vries R.P."/>
            <person name="Grigoriev I.V."/>
            <person name="Mortensen U.H."/>
            <person name="Andersen M.R."/>
            <person name="Baker S.E."/>
        </authorList>
    </citation>
    <scope>NUCLEOTIDE SEQUENCE</scope>
    <source>
        <strain evidence="1">CBS 621.78</strain>
    </source>
</reference>